<evidence type="ECO:0000256" key="3">
    <source>
        <dbReference type="ARBA" id="ARBA00022670"/>
    </source>
</evidence>
<evidence type="ECO:0000313" key="10">
    <source>
        <dbReference type="EMBL" id="KAF2817322.1"/>
    </source>
</evidence>
<evidence type="ECO:0000256" key="4">
    <source>
        <dbReference type="ARBA" id="ARBA00022786"/>
    </source>
</evidence>
<name>A0A6A6Z875_9PEZI</name>
<dbReference type="Gene3D" id="3.40.532.10">
    <property type="entry name" value="Peptidase C12, ubiquitin carboxyl-terminal hydrolase"/>
    <property type="match status" value="1"/>
</dbReference>
<dbReference type="GO" id="GO:0016579">
    <property type="term" value="P:protein deubiquitination"/>
    <property type="evidence" value="ECO:0007669"/>
    <property type="project" value="TreeGrafter"/>
</dbReference>
<dbReference type="GO" id="GO:0005737">
    <property type="term" value="C:cytoplasm"/>
    <property type="evidence" value="ECO:0007669"/>
    <property type="project" value="TreeGrafter"/>
</dbReference>
<dbReference type="EC" id="3.4.19.12" evidence="8"/>
<evidence type="ECO:0000313" key="12">
    <source>
        <dbReference type="RefSeq" id="XP_033584286.1"/>
    </source>
</evidence>
<dbReference type="InterPro" id="IPR001578">
    <property type="entry name" value="Peptidase_C12_UCH"/>
</dbReference>
<protein>
    <recommendedName>
        <fullName evidence="8">Ubiquitin carboxyl-terminal hydrolase</fullName>
        <ecNumber evidence="8">3.4.19.12</ecNumber>
    </recommendedName>
</protein>
<reference evidence="10 12" key="1">
    <citation type="journal article" date="2020" name="Stud. Mycol.">
        <title>101 Dothideomycetes genomes: a test case for predicting lifestyles and emergence of pathogens.</title>
        <authorList>
            <person name="Haridas S."/>
            <person name="Albert R."/>
            <person name="Binder M."/>
            <person name="Bloem J."/>
            <person name="Labutti K."/>
            <person name="Salamov A."/>
            <person name="Andreopoulos B."/>
            <person name="Baker S."/>
            <person name="Barry K."/>
            <person name="Bills G."/>
            <person name="Bluhm B."/>
            <person name="Cannon C."/>
            <person name="Castanera R."/>
            <person name="Culley D."/>
            <person name="Daum C."/>
            <person name="Ezra D."/>
            <person name="Gonzalez J."/>
            <person name="Henrissat B."/>
            <person name="Kuo A."/>
            <person name="Liang C."/>
            <person name="Lipzen A."/>
            <person name="Lutzoni F."/>
            <person name="Magnuson J."/>
            <person name="Mondo S."/>
            <person name="Nolan M."/>
            <person name="Ohm R."/>
            <person name="Pangilinan J."/>
            <person name="Park H.-J."/>
            <person name="Ramirez L."/>
            <person name="Alfaro M."/>
            <person name="Sun H."/>
            <person name="Tritt A."/>
            <person name="Yoshinaga Y."/>
            <person name="Zwiers L.-H."/>
            <person name="Turgeon B."/>
            <person name="Goodwin S."/>
            <person name="Spatafora J."/>
            <person name="Crous P."/>
            <person name="Grigoriev I."/>
        </authorList>
    </citation>
    <scope>NUCLEOTIDE SEQUENCE</scope>
    <source>
        <strain evidence="10 12">CBS 304.34</strain>
    </source>
</reference>
<dbReference type="RefSeq" id="XP_033584286.1">
    <property type="nucleotide sequence ID" value="XM_033718608.1"/>
</dbReference>
<dbReference type="GO" id="GO:0006511">
    <property type="term" value="P:ubiquitin-dependent protein catabolic process"/>
    <property type="evidence" value="ECO:0007669"/>
    <property type="project" value="UniProtKB-UniRule"/>
</dbReference>
<keyword evidence="5 7" id="KW-0378">Hydrolase</keyword>
<evidence type="ECO:0000256" key="8">
    <source>
        <dbReference type="RuleBase" id="RU361215"/>
    </source>
</evidence>
<dbReference type="InterPro" id="IPR036959">
    <property type="entry name" value="Peptidase_C12_UCH_sf"/>
</dbReference>
<evidence type="ECO:0000256" key="6">
    <source>
        <dbReference type="ARBA" id="ARBA00022807"/>
    </source>
</evidence>
<dbReference type="InterPro" id="IPR038765">
    <property type="entry name" value="Papain-like_cys_pep_sf"/>
</dbReference>
<feature type="active site" description="Nucleophile" evidence="7">
    <location>
        <position position="108"/>
    </location>
</feature>
<evidence type="ECO:0000256" key="7">
    <source>
        <dbReference type="PROSITE-ProRule" id="PRU01393"/>
    </source>
</evidence>
<organism evidence="10">
    <name type="scientific">Mytilinidion resinicola</name>
    <dbReference type="NCBI Taxonomy" id="574789"/>
    <lineage>
        <taxon>Eukaryota</taxon>
        <taxon>Fungi</taxon>
        <taxon>Dikarya</taxon>
        <taxon>Ascomycota</taxon>
        <taxon>Pezizomycotina</taxon>
        <taxon>Dothideomycetes</taxon>
        <taxon>Pleosporomycetidae</taxon>
        <taxon>Mytilinidiales</taxon>
        <taxon>Mytilinidiaceae</taxon>
        <taxon>Mytilinidion</taxon>
    </lineage>
</organism>
<accession>A0A6A6Z875</accession>
<feature type="site" description="Transition state stabilizer" evidence="7">
    <location>
        <position position="102"/>
    </location>
</feature>
<dbReference type="GO" id="GO:0004843">
    <property type="term" value="F:cysteine-type deubiquitinase activity"/>
    <property type="evidence" value="ECO:0007669"/>
    <property type="project" value="UniProtKB-UniRule"/>
</dbReference>
<dbReference type="FunFam" id="3.40.532.10:FF:000006">
    <property type="entry name" value="Ubiquitin carboxyl-terminal hydrolase"/>
    <property type="match status" value="1"/>
</dbReference>
<comment type="catalytic activity">
    <reaction evidence="1 7 8">
        <text>Thiol-dependent hydrolysis of ester, thioester, amide, peptide and isopeptide bonds formed by the C-terminal Gly of ubiquitin (a 76-residue protein attached to proteins as an intracellular targeting signal).</text>
        <dbReference type="EC" id="3.4.19.12"/>
    </reaction>
</comment>
<evidence type="ECO:0000259" key="9">
    <source>
        <dbReference type="PROSITE" id="PS52048"/>
    </source>
</evidence>
<evidence type="ECO:0000256" key="1">
    <source>
        <dbReference type="ARBA" id="ARBA00000707"/>
    </source>
</evidence>
<dbReference type="AlphaFoldDB" id="A0A6A6Z875"/>
<comment type="similarity">
    <text evidence="2 7 8">Belongs to the peptidase C12 family.</text>
</comment>
<proteinExistence type="inferred from homology"/>
<dbReference type="PROSITE" id="PS52048">
    <property type="entry name" value="UCH_DOMAIN"/>
    <property type="match status" value="1"/>
</dbReference>
<feature type="active site" description="Proton donor" evidence="7">
    <location>
        <position position="183"/>
    </location>
</feature>
<evidence type="ECO:0000256" key="2">
    <source>
        <dbReference type="ARBA" id="ARBA00009326"/>
    </source>
</evidence>
<evidence type="ECO:0000256" key="5">
    <source>
        <dbReference type="ARBA" id="ARBA00022801"/>
    </source>
</evidence>
<dbReference type="EMBL" id="MU003692">
    <property type="protein sequence ID" value="KAF2817322.1"/>
    <property type="molecule type" value="Genomic_DNA"/>
</dbReference>
<keyword evidence="11" id="KW-1185">Reference proteome</keyword>
<keyword evidence="6 7" id="KW-0788">Thiol protease</keyword>
<feature type="domain" description="UCH catalytic" evidence="9">
    <location>
        <begin position="16"/>
        <end position="248"/>
    </location>
</feature>
<reference evidence="12" key="2">
    <citation type="submission" date="2020-04" db="EMBL/GenBank/DDBJ databases">
        <authorList>
            <consortium name="NCBI Genome Project"/>
        </authorList>
    </citation>
    <scope>NUCLEOTIDE SEQUENCE</scope>
    <source>
        <strain evidence="12">CBS 304.34</strain>
    </source>
</reference>
<reference evidence="12" key="3">
    <citation type="submission" date="2025-04" db="UniProtKB">
        <authorList>
            <consortium name="RefSeq"/>
        </authorList>
    </citation>
    <scope>IDENTIFICATION</scope>
    <source>
        <strain evidence="12">CBS 304.34</strain>
    </source>
</reference>
<gene>
    <name evidence="10 12" type="ORF">BDZ99DRAFT_457070</name>
</gene>
<keyword evidence="4 7" id="KW-0833">Ubl conjugation pathway</keyword>
<dbReference type="Proteomes" id="UP000504636">
    <property type="component" value="Unplaced"/>
</dbReference>
<dbReference type="PANTHER" id="PTHR10589">
    <property type="entry name" value="UBIQUITIN CARBOXYL-TERMINAL HYDROLASE"/>
    <property type="match status" value="1"/>
</dbReference>
<dbReference type="PRINTS" id="PR00707">
    <property type="entry name" value="UBCTHYDRLASE"/>
</dbReference>
<dbReference type="GeneID" id="54459501"/>
<feature type="site" description="Important for enzyme activity" evidence="7">
    <location>
        <position position="200"/>
    </location>
</feature>
<evidence type="ECO:0000313" key="11">
    <source>
        <dbReference type="Proteomes" id="UP000504636"/>
    </source>
</evidence>
<dbReference type="PANTHER" id="PTHR10589:SF17">
    <property type="entry name" value="UBIQUITIN CARBOXYL-TERMINAL HYDROLASE"/>
    <property type="match status" value="1"/>
</dbReference>
<dbReference type="Pfam" id="PF01088">
    <property type="entry name" value="Peptidase_C12"/>
    <property type="match status" value="1"/>
</dbReference>
<sequence length="250" mass="27668">MATAPEPTPRKQYRKYFIPLESNPDVFTELIHELGVSPTLCFQDVLSLDDEELLTFVPRPALALVLLFSSSSTYETHVAADEAARQGYTGSGDDEDVIWFKQTIYNACGLYGILHAVCNGDARKHIAPNSTLSNLLAKGVPLEPEARGRVLEASAELESAYRVVAQKGDTEPPENPEDVVDFHYVCFVKSHENNRLYELDGDKKGPIDRGAINEDQDMLSQAALEPIREYIDRENGRSINFSLIALVPAG</sequence>
<dbReference type="OrthoDB" id="427186at2759"/>
<dbReference type="CDD" id="cd09616">
    <property type="entry name" value="Peptidase_C12_UCH_L1_L3"/>
    <property type="match status" value="1"/>
</dbReference>
<dbReference type="SUPFAM" id="SSF54001">
    <property type="entry name" value="Cysteine proteinases"/>
    <property type="match status" value="1"/>
</dbReference>
<keyword evidence="3 7" id="KW-0645">Protease</keyword>